<evidence type="ECO:0000256" key="2">
    <source>
        <dbReference type="ARBA" id="ARBA00023125"/>
    </source>
</evidence>
<dbReference type="Pfam" id="PF16925">
    <property type="entry name" value="TetR_C_13"/>
    <property type="match status" value="1"/>
</dbReference>
<keyword evidence="2 4" id="KW-0238">DNA-binding</keyword>
<evidence type="ECO:0000256" key="5">
    <source>
        <dbReference type="SAM" id="MobiDB-lite"/>
    </source>
</evidence>
<dbReference type="RefSeq" id="WP_090772519.1">
    <property type="nucleotide sequence ID" value="NZ_FNFB01000030.1"/>
</dbReference>
<keyword evidence="1" id="KW-0805">Transcription regulation</keyword>
<dbReference type="InterPro" id="IPR001647">
    <property type="entry name" value="HTH_TetR"/>
</dbReference>
<dbReference type="InterPro" id="IPR036271">
    <property type="entry name" value="Tet_transcr_reg_TetR-rel_C_sf"/>
</dbReference>
<keyword evidence="8" id="KW-1185">Reference proteome</keyword>
<feature type="region of interest" description="Disordered" evidence="5">
    <location>
        <begin position="190"/>
        <end position="210"/>
    </location>
</feature>
<dbReference type="OrthoDB" id="4541465at2"/>
<dbReference type="AlphaFoldDB" id="A0A1G9NBH5"/>
<evidence type="ECO:0000256" key="1">
    <source>
        <dbReference type="ARBA" id="ARBA00023015"/>
    </source>
</evidence>
<evidence type="ECO:0000313" key="8">
    <source>
        <dbReference type="Proteomes" id="UP000198683"/>
    </source>
</evidence>
<feature type="DNA-binding region" description="H-T-H motif" evidence="4">
    <location>
        <begin position="27"/>
        <end position="46"/>
    </location>
</feature>
<dbReference type="PROSITE" id="PS50977">
    <property type="entry name" value="HTH_TETR_2"/>
    <property type="match status" value="1"/>
</dbReference>
<sequence length="210" mass="22730">MGRPSMRGRIVEAALEQFHTLGYNAAGVKVITDAAGVPKGSFYNHFDSKETLAVEALRQYGDGLLDALHGDADPVARLRAHFEGLRDDCVGHDYRRGCLLGNFGAEIGDHSDVIRESVRQGFAHWSAALAATIEEAQQAGAVRADLDAATVAGFLLDAWEGTLIRARADRSSQPFDTFFATVFGPLLAAPDGSTRPDREQVLRPPDLIQR</sequence>
<dbReference type="PANTHER" id="PTHR47506:SF6">
    <property type="entry name" value="HTH-TYPE TRANSCRIPTIONAL REPRESSOR NEMR"/>
    <property type="match status" value="1"/>
</dbReference>
<feature type="domain" description="HTH tetR-type" evidence="6">
    <location>
        <begin position="4"/>
        <end position="64"/>
    </location>
</feature>
<dbReference type="PANTHER" id="PTHR47506">
    <property type="entry name" value="TRANSCRIPTIONAL REGULATORY PROTEIN"/>
    <property type="match status" value="1"/>
</dbReference>
<dbReference type="STRING" id="683260.SAMN05421874_13058"/>
<evidence type="ECO:0000256" key="4">
    <source>
        <dbReference type="PROSITE-ProRule" id="PRU00335"/>
    </source>
</evidence>
<evidence type="ECO:0000259" key="6">
    <source>
        <dbReference type="PROSITE" id="PS50977"/>
    </source>
</evidence>
<dbReference type="SUPFAM" id="SSF48498">
    <property type="entry name" value="Tetracyclin repressor-like, C-terminal domain"/>
    <property type="match status" value="1"/>
</dbReference>
<accession>A0A1G9NBH5</accession>
<dbReference type="EMBL" id="FNFB01000030">
    <property type="protein sequence ID" value="SDL83886.1"/>
    <property type="molecule type" value="Genomic_DNA"/>
</dbReference>
<evidence type="ECO:0000256" key="3">
    <source>
        <dbReference type="ARBA" id="ARBA00023163"/>
    </source>
</evidence>
<evidence type="ECO:0000313" key="7">
    <source>
        <dbReference type="EMBL" id="SDL83886.1"/>
    </source>
</evidence>
<dbReference type="Gene3D" id="1.10.357.10">
    <property type="entry name" value="Tetracycline Repressor, domain 2"/>
    <property type="match status" value="1"/>
</dbReference>
<dbReference type="Proteomes" id="UP000198683">
    <property type="component" value="Unassembled WGS sequence"/>
</dbReference>
<dbReference type="Pfam" id="PF00440">
    <property type="entry name" value="TetR_N"/>
    <property type="match status" value="1"/>
</dbReference>
<organism evidence="7 8">
    <name type="scientific">Nonomuraea maritima</name>
    <dbReference type="NCBI Taxonomy" id="683260"/>
    <lineage>
        <taxon>Bacteria</taxon>
        <taxon>Bacillati</taxon>
        <taxon>Actinomycetota</taxon>
        <taxon>Actinomycetes</taxon>
        <taxon>Streptosporangiales</taxon>
        <taxon>Streptosporangiaceae</taxon>
        <taxon>Nonomuraea</taxon>
    </lineage>
</organism>
<protein>
    <submittedName>
        <fullName evidence="7">TetR/AcrR family transcriptional regulator, transcriptional repressor for nem operon</fullName>
    </submittedName>
</protein>
<dbReference type="PRINTS" id="PR00455">
    <property type="entry name" value="HTHTETR"/>
</dbReference>
<dbReference type="InterPro" id="IPR009057">
    <property type="entry name" value="Homeodomain-like_sf"/>
</dbReference>
<keyword evidence="3" id="KW-0804">Transcription</keyword>
<dbReference type="InterPro" id="IPR011075">
    <property type="entry name" value="TetR_C"/>
</dbReference>
<gene>
    <name evidence="7" type="ORF">SAMN05421874_13058</name>
</gene>
<dbReference type="GO" id="GO:0003677">
    <property type="term" value="F:DNA binding"/>
    <property type="evidence" value="ECO:0007669"/>
    <property type="project" value="UniProtKB-UniRule"/>
</dbReference>
<reference evidence="7 8" key="1">
    <citation type="submission" date="2016-10" db="EMBL/GenBank/DDBJ databases">
        <authorList>
            <person name="de Groot N.N."/>
        </authorList>
    </citation>
    <scope>NUCLEOTIDE SEQUENCE [LARGE SCALE GENOMIC DNA]</scope>
    <source>
        <strain evidence="7 8">CGMCC 4.5681</strain>
    </source>
</reference>
<proteinExistence type="predicted"/>
<name>A0A1G9NBH5_9ACTN</name>
<dbReference type="SUPFAM" id="SSF46689">
    <property type="entry name" value="Homeodomain-like"/>
    <property type="match status" value="1"/>
</dbReference>